<proteinExistence type="predicted"/>
<feature type="region of interest" description="Disordered" evidence="1">
    <location>
        <begin position="278"/>
        <end position="319"/>
    </location>
</feature>
<sequence>MHLSVLPTIAEHAGTDLLSKSLTQELKAAEWKTPVRPASPNSILERAESDSPSSSATSDKSEDLEVEQQDSAEEMEEVDLVSPTSPLPGFEAPSAKAQAKSPIWCPAPVSVRPFCPEFWSSFSSPTKPSPSVWASLDSPSSQPAGIWTTLPSPKQEKLAERSASPEPLPLSPISSPSSPPPPTFSASIYTSVPNNAPISRSMQAGRVPVLEREFSFKLGVTAAEPLPAASAKHFTRSLSLGAAEAVRAHPLAAVKAKQALHSDANRRPASAERALGKLSSSLPSPNFFPSNRKPPSPGTSPVVSPRSQGGSFSQGGPPPRKHQWCWRCGQRGDLATTCLVCTGDFAVCGGCAHERAAKGRRPDTCLCGGCMSRPIDPAVIERIQRMSRSSSFVGKQTGLGGPPNGSGQRGGGALIPAQHAGGALIPAQHAGGVRSR</sequence>
<feature type="region of interest" description="Disordered" evidence="1">
    <location>
        <begin position="123"/>
        <end position="190"/>
    </location>
</feature>
<accession>A0A1Y1HZD3</accession>
<dbReference type="Proteomes" id="UP000054558">
    <property type="component" value="Unassembled WGS sequence"/>
</dbReference>
<evidence type="ECO:0000313" key="2">
    <source>
        <dbReference type="EMBL" id="GAQ83543.1"/>
    </source>
</evidence>
<name>A0A1Y1HZD3_KLENI</name>
<reference evidence="2 3" key="1">
    <citation type="journal article" date="2014" name="Nat. Commun.">
        <title>Klebsormidium flaccidum genome reveals primary factors for plant terrestrial adaptation.</title>
        <authorList>
            <person name="Hori K."/>
            <person name="Maruyama F."/>
            <person name="Fujisawa T."/>
            <person name="Togashi T."/>
            <person name="Yamamoto N."/>
            <person name="Seo M."/>
            <person name="Sato S."/>
            <person name="Yamada T."/>
            <person name="Mori H."/>
            <person name="Tajima N."/>
            <person name="Moriyama T."/>
            <person name="Ikeuchi M."/>
            <person name="Watanabe M."/>
            <person name="Wada H."/>
            <person name="Kobayashi K."/>
            <person name="Saito M."/>
            <person name="Masuda T."/>
            <person name="Sasaki-Sekimoto Y."/>
            <person name="Mashiguchi K."/>
            <person name="Awai K."/>
            <person name="Shimojima M."/>
            <person name="Masuda S."/>
            <person name="Iwai M."/>
            <person name="Nobusawa T."/>
            <person name="Narise T."/>
            <person name="Kondo S."/>
            <person name="Saito H."/>
            <person name="Sato R."/>
            <person name="Murakawa M."/>
            <person name="Ihara Y."/>
            <person name="Oshima-Yamada Y."/>
            <person name="Ohtaka K."/>
            <person name="Satoh M."/>
            <person name="Sonobe K."/>
            <person name="Ishii M."/>
            <person name="Ohtani R."/>
            <person name="Kanamori-Sato M."/>
            <person name="Honoki R."/>
            <person name="Miyazaki D."/>
            <person name="Mochizuki H."/>
            <person name="Umetsu J."/>
            <person name="Higashi K."/>
            <person name="Shibata D."/>
            <person name="Kamiya Y."/>
            <person name="Sato N."/>
            <person name="Nakamura Y."/>
            <person name="Tabata S."/>
            <person name="Ida S."/>
            <person name="Kurokawa K."/>
            <person name="Ohta H."/>
        </authorList>
    </citation>
    <scope>NUCLEOTIDE SEQUENCE [LARGE SCALE GENOMIC DNA]</scope>
    <source>
        <strain evidence="2 3">NIES-2285</strain>
    </source>
</reference>
<feature type="compositionally biased region" description="Low complexity" evidence="1">
    <location>
        <begin position="299"/>
        <end position="315"/>
    </location>
</feature>
<keyword evidence="3" id="KW-1185">Reference proteome</keyword>
<feature type="compositionally biased region" description="Acidic residues" evidence="1">
    <location>
        <begin position="62"/>
        <end position="79"/>
    </location>
</feature>
<organism evidence="2 3">
    <name type="scientific">Klebsormidium nitens</name>
    <name type="common">Green alga</name>
    <name type="synonym">Ulothrix nitens</name>
    <dbReference type="NCBI Taxonomy" id="105231"/>
    <lineage>
        <taxon>Eukaryota</taxon>
        <taxon>Viridiplantae</taxon>
        <taxon>Streptophyta</taxon>
        <taxon>Klebsormidiophyceae</taxon>
        <taxon>Klebsormidiales</taxon>
        <taxon>Klebsormidiaceae</taxon>
        <taxon>Klebsormidium</taxon>
    </lineage>
</organism>
<evidence type="ECO:0000256" key="1">
    <source>
        <dbReference type="SAM" id="MobiDB-lite"/>
    </source>
</evidence>
<protein>
    <submittedName>
        <fullName evidence="2">Uncharacterized protein</fullName>
    </submittedName>
</protein>
<dbReference type="AlphaFoldDB" id="A0A1Y1HZD3"/>
<feature type="region of interest" description="Disordered" evidence="1">
    <location>
        <begin position="29"/>
        <end position="101"/>
    </location>
</feature>
<gene>
    <name evidence="2" type="ORF">KFL_001520130</name>
</gene>
<feature type="compositionally biased region" description="Low complexity" evidence="1">
    <location>
        <begin position="278"/>
        <end position="291"/>
    </location>
</feature>
<dbReference type="EMBL" id="DF237101">
    <property type="protein sequence ID" value="GAQ83543.1"/>
    <property type="molecule type" value="Genomic_DNA"/>
</dbReference>
<feature type="region of interest" description="Disordered" evidence="1">
    <location>
        <begin position="391"/>
        <end position="418"/>
    </location>
</feature>
<feature type="compositionally biased region" description="Gly residues" evidence="1">
    <location>
        <begin position="397"/>
        <end position="413"/>
    </location>
</feature>
<evidence type="ECO:0000313" key="3">
    <source>
        <dbReference type="Proteomes" id="UP000054558"/>
    </source>
</evidence>